<gene>
    <name evidence="1" type="ORF">F0P94_11810</name>
</gene>
<dbReference type="RefSeq" id="WP_150904100.1">
    <property type="nucleotide sequence ID" value="NZ_VTWT01000006.1"/>
</dbReference>
<comment type="caution">
    <text evidence="1">The sequence shown here is derived from an EMBL/GenBank/DDBJ whole genome shotgun (WGS) entry which is preliminary data.</text>
</comment>
<evidence type="ECO:0000313" key="1">
    <source>
        <dbReference type="EMBL" id="KAA9332687.1"/>
    </source>
</evidence>
<sequence length="201" mass="24229">MQKELLNQAMAVFDSPEKWQAFLDMVNQKDALKWQYFKKIKQPLLKYFHENPVEGWVCEPWSNKDYDFRWYLKDFGPKSLCLAIGWSFEFHLHLEDIVGFDSLKIDDLLKTEYSMLLASFDRVDRQYESHTKAMEWRNYSFGSPYDTYFDNNHIDHLSWYAGNETQNFVNQIVAKVEKFRKSQEITQMLYELNEKSRKLIS</sequence>
<protein>
    <recommendedName>
        <fullName evidence="3">DUF4268 domain-containing protein</fullName>
    </recommendedName>
</protein>
<organism evidence="1 2">
    <name type="scientific">Adhaeribacter soli</name>
    <dbReference type="NCBI Taxonomy" id="2607655"/>
    <lineage>
        <taxon>Bacteria</taxon>
        <taxon>Pseudomonadati</taxon>
        <taxon>Bacteroidota</taxon>
        <taxon>Cytophagia</taxon>
        <taxon>Cytophagales</taxon>
        <taxon>Hymenobacteraceae</taxon>
        <taxon>Adhaeribacter</taxon>
    </lineage>
</organism>
<proteinExistence type="predicted"/>
<reference evidence="1 2" key="1">
    <citation type="submission" date="2019-09" db="EMBL/GenBank/DDBJ databases">
        <title>Genome sequence of Adhaeribacter sp. M2.</title>
        <authorList>
            <person name="Srinivasan S."/>
        </authorList>
    </citation>
    <scope>NUCLEOTIDE SEQUENCE [LARGE SCALE GENOMIC DNA]</scope>
    <source>
        <strain evidence="1 2">M2</strain>
    </source>
</reference>
<dbReference type="Proteomes" id="UP000326570">
    <property type="component" value="Unassembled WGS sequence"/>
</dbReference>
<dbReference type="EMBL" id="VTWT01000006">
    <property type="protein sequence ID" value="KAA9332687.1"/>
    <property type="molecule type" value="Genomic_DNA"/>
</dbReference>
<evidence type="ECO:0000313" key="2">
    <source>
        <dbReference type="Proteomes" id="UP000326570"/>
    </source>
</evidence>
<accession>A0A5N1IRR6</accession>
<keyword evidence="2" id="KW-1185">Reference proteome</keyword>
<name>A0A5N1IRR6_9BACT</name>
<evidence type="ECO:0008006" key="3">
    <source>
        <dbReference type="Google" id="ProtNLM"/>
    </source>
</evidence>
<dbReference type="AlphaFoldDB" id="A0A5N1IRR6"/>